<keyword evidence="6" id="KW-1185">Reference proteome</keyword>
<dbReference type="KEGG" id="fpn:ABE65_016195"/>
<dbReference type="PANTHER" id="PTHR11280:SF5">
    <property type="entry name" value="GLUCOSAMINE-6-PHOSPHATE ISOMERASE"/>
    <property type="match status" value="1"/>
</dbReference>
<reference evidence="5 6" key="1">
    <citation type="submission" date="2016-04" db="EMBL/GenBank/DDBJ databases">
        <title>Complete genome sequence of Fictibacillus phosphorivorans G25-29, a strain toxic to nematodes.</title>
        <authorList>
            <person name="Zheng Z."/>
        </authorList>
    </citation>
    <scope>NUCLEOTIDE SEQUENCE [LARGE SCALE GENOMIC DNA]</scope>
    <source>
        <strain evidence="5 6">G25-29</strain>
    </source>
</reference>
<keyword evidence="1" id="KW-0378">Hydrolase</keyword>
<dbReference type="Gene3D" id="3.40.50.1360">
    <property type="match status" value="1"/>
</dbReference>
<evidence type="ECO:0000313" key="5">
    <source>
        <dbReference type="EMBL" id="ANC78257.1"/>
    </source>
</evidence>
<dbReference type="AlphaFoldDB" id="A0A160IQ21"/>
<sequence length="239" mass="26764">MRLIKVSDEEELSRMAAEYVFSEIKNADRVVLGLATGRTPLGMYRYLSKYSKEYKLLFSHVHTVNLDEYVGSRAYHAYMQENFFDHIGIPINQTHLPDGEALDLERECKRYEEVIQQLSGIDLQVLGIGENGHIGFNEPGTDFSSRTHVVELTESTLSANAKYFTHEKQPQKAITMGIGTILESKEILLLAAGVKKANAVKELFKGSLNENIPATVLNHHPSVTVIADRGARSLLEEES</sequence>
<dbReference type="GO" id="GO:0006043">
    <property type="term" value="P:glucosamine catabolic process"/>
    <property type="evidence" value="ECO:0007669"/>
    <property type="project" value="TreeGrafter"/>
</dbReference>
<dbReference type="NCBIfam" id="TIGR00502">
    <property type="entry name" value="nagB"/>
    <property type="match status" value="1"/>
</dbReference>
<dbReference type="GO" id="GO:0042802">
    <property type="term" value="F:identical protein binding"/>
    <property type="evidence" value="ECO:0007669"/>
    <property type="project" value="TreeGrafter"/>
</dbReference>
<evidence type="ECO:0000256" key="3">
    <source>
        <dbReference type="NCBIfam" id="TIGR00502"/>
    </source>
</evidence>
<dbReference type="GO" id="GO:0006046">
    <property type="term" value="P:N-acetylglucosamine catabolic process"/>
    <property type="evidence" value="ECO:0007669"/>
    <property type="project" value="UniProtKB-UniRule"/>
</dbReference>
<proteinExistence type="predicted"/>
<dbReference type="EC" id="3.5.99.6" evidence="3"/>
<name>A0A160IQ21_9BACL</name>
<evidence type="ECO:0000256" key="1">
    <source>
        <dbReference type="ARBA" id="ARBA00022801"/>
    </source>
</evidence>
<dbReference type="Proteomes" id="UP000076623">
    <property type="component" value="Chromosome"/>
</dbReference>
<dbReference type="GO" id="GO:0005975">
    <property type="term" value="P:carbohydrate metabolic process"/>
    <property type="evidence" value="ECO:0007669"/>
    <property type="project" value="InterPro"/>
</dbReference>
<dbReference type="PANTHER" id="PTHR11280">
    <property type="entry name" value="GLUCOSAMINE-6-PHOSPHATE ISOMERASE"/>
    <property type="match status" value="1"/>
</dbReference>
<evidence type="ECO:0000259" key="4">
    <source>
        <dbReference type="Pfam" id="PF01182"/>
    </source>
</evidence>
<gene>
    <name evidence="5" type="ORF">ABE65_016195</name>
</gene>
<feature type="domain" description="Glucosamine/galactosamine-6-phosphate isomerase" evidence="4">
    <location>
        <begin position="8"/>
        <end position="219"/>
    </location>
</feature>
<dbReference type="GO" id="GO:0004342">
    <property type="term" value="F:glucosamine-6-phosphate deaminase activity"/>
    <property type="evidence" value="ECO:0007669"/>
    <property type="project" value="UniProtKB-UniRule"/>
</dbReference>
<dbReference type="Pfam" id="PF01182">
    <property type="entry name" value="Glucosamine_iso"/>
    <property type="match status" value="1"/>
</dbReference>
<dbReference type="SUPFAM" id="SSF100950">
    <property type="entry name" value="NagB/RpiA/CoA transferase-like"/>
    <property type="match status" value="1"/>
</dbReference>
<protein>
    <recommendedName>
        <fullName evidence="3">Glucosamine-6-phosphate deaminase</fullName>
        <ecNumber evidence="3">3.5.99.6</ecNumber>
    </recommendedName>
</protein>
<evidence type="ECO:0000313" key="6">
    <source>
        <dbReference type="Proteomes" id="UP000076623"/>
    </source>
</evidence>
<dbReference type="RefSeq" id="WP_066397097.1">
    <property type="nucleotide sequence ID" value="NZ_CP015378.1"/>
</dbReference>
<dbReference type="InterPro" id="IPR037171">
    <property type="entry name" value="NagB/RpiA_transferase-like"/>
</dbReference>
<dbReference type="GO" id="GO:0019262">
    <property type="term" value="P:N-acetylneuraminate catabolic process"/>
    <property type="evidence" value="ECO:0007669"/>
    <property type="project" value="TreeGrafter"/>
</dbReference>
<evidence type="ECO:0000256" key="2">
    <source>
        <dbReference type="ARBA" id="ARBA00023277"/>
    </source>
</evidence>
<keyword evidence="2" id="KW-0119">Carbohydrate metabolism</keyword>
<organism evidence="5 6">
    <name type="scientific">Fictibacillus phosphorivorans</name>
    <dbReference type="NCBI Taxonomy" id="1221500"/>
    <lineage>
        <taxon>Bacteria</taxon>
        <taxon>Bacillati</taxon>
        <taxon>Bacillota</taxon>
        <taxon>Bacilli</taxon>
        <taxon>Bacillales</taxon>
        <taxon>Fictibacillaceae</taxon>
        <taxon>Fictibacillus</taxon>
    </lineage>
</organism>
<dbReference type="GO" id="GO:0005737">
    <property type="term" value="C:cytoplasm"/>
    <property type="evidence" value="ECO:0007669"/>
    <property type="project" value="TreeGrafter"/>
</dbReference>
<dbReference type="STRING" id="1221500.ABE65_016195"/>
<dbReference type="CDD" id="cd01399">
    <property type="entry name" value="GlcN6P_deaminase"/>
    <property type="match status" value="1"/>
</dbReference>
<dbReference type="EMBL" id="CP015378">
    <property type="protein sequence ID" value="ANC78257.1"/>
    <property type="molecule type" value="Genomic_DNA"/>
</dbReference>
<dbReference type="InterPro" id="IPR006148">
    <property type="entry name" value="Glc/Gal-6P_isomerase"/>
</dbReference>
<accession>A0A160IQ21</accession>
<dbReference type="InterPro" id="IPR004547">
    <property type="entry name" value="Glucosamine6P_isomerase"/>
</dbReference>